<dbReference type="OrthoDB" id="9806388at2"/>
<sequence length="397" mass="43946">MEIKLTPKSEIELRTARLQEKLTQQALDGAIILLNSDMFYFTGTVQTSYLYVPASGEPVLMIKKSLSRGKAESPLKNIVPIKSPKEIPGILAEFTYTSFNRIGMALDVLPVNLFNRYQKIFPNTQFCDISPAIKEIRSIKSPYEVELLRDALSVIDKAHLAVPSFLREGMMEIELAALFEAEMRKRGYSGCCKMRAFNQDLFLGNTLSGSSGCAPSFFDGPVGGNGVAVTHPHGASWKKINRNEAVYIDYTCVVHGYTGDQTRIFCIGELTPQMVKAFEAAVFIEAEIIKAIKPGTPAEEPYLLALKLTEEMGYKDSFMGYQDDKVKFIGHGIGLELDEFPILAKGLKTPILPGMTFALEPKFVFPEGAIGTENSFVMTEKGPEFLSSTPNVITYIK</sequence>
<accession>C8VXU0</accession>
<evidence type="ECO:0000259" key="2">
    <source>
        <dbReference type="Pfam" id="PF01321"/>
    </source>
</evidence>
<dbReference type="EMBL" id="CP001720">
    <property type="protein sequence ID" value="ACV62746.1"/>
    <property type="molecule type" value="Genomic_DNA"/>
</dbReference>
<dbReference type="InterPro" id="IPR050659">
    <property type="entry name" value="Peptidase_M24B"/>
</dbReference>
<dbReference type="PANTHER" id="PTHR46112">
    <property type="entry name" value="AMINOPEPTIDASE"/>
    <property type="match status" value="1"/>
</dbReference>
<dbReference type="RefSeq" id="WP_015757451.1">
    <property type="nucleotide sequence ID" value="NC_013216.1"/>
</dbReference>
<dbReference type="KEGG" id="dae:Dtox_1905"/>
<feature type="domain" description="Creatinase N-terminal" evidence="2">
    <location>
        <begin position="14"/>
        <end position="139"/>
    </location>
</feature>
<dbReference type="SUPFAM" id="SSF55920">
    <property type="entry name" value="Creatinase/aminopeptidase"/>
    <property type="match status" value="1"/>
</dbReference>
<dbReference type="Gene3D" id="3.90.230.10">
    <property type="entry name" value="Creatinase/methionine aminopeptidase superfamily"/>
    <property type="match status" value="1"/>
</dbReference>
<dbReference type="AlphaFoldDB" id="C8VXU0"/>
<dbReference type="CDD" id="cd01066">
    <property type="entry name" value="APP_MetAP"/>
    <property type="match status" value="1"/>
</dbReference>
<dbReference type="InterPro" id="IPR036005">
    <property type="entry name" value="Creatinase/aminopeptidase-like"/>
</dbReference>
<evidence type="ECO:0000259" key="1">
    <source>
        <dbReference type="Pfam" id="PF00557"/>
    </source>
</evidence>
<evidence type="ECO:0000313" key="3">
    <source>
        <dbReference type="EMBL" id="ACV62746.1"/>
    </source>
</evidence>
<gene>
    <name evidence="3" type="ordered locus">Dtox_1905</name>
</gene>
<dbReference type="InterPro" id="IPR000587">
    <property type="entry name" value="Creatinase_N"/>
</dbReference>
<evidence type="ECO:0000313" key="4">
    <source>
        <dbReference type="Proteomes" id="UP000002217"/>
    </source>
</evidence>
<dbReference type="Pfam" id="PF00557">
    <property type="entry name" value="Peptidase_M24"/>
    <property type="match status" value="1"/>
</dbReference>
<dbReference type="eggNOG" id="COG0006">
    <property type="taxonomic scope" value="Bacteria"/>
</dbReference>
<dbReference type="Gene3D" id="3.40.350.10">
    <property type="entry name" value="Creatinase/prolidase N-terminal domain"/>
    <property type="match status" value="1"/>
</dbReference>
<proteinExistence type="predicted"/>
<protein>
    <submittedName>
        <fullName evidence="3">Peptidase M24</fullName>
    </submittedName>
</protein>
<organism evidence="3 4">
    <name type="scientific">Desulfofarcimen acetoxidans (strain ATCC 49208 / DSM 771 / KCTC 5769 / VKM B-1644 / 5575)</name>
    <name type="common">Desulfotomaculum acetoxidans</name>
    <dbReference type="NCBI Taxonomy" id="485916"/>
    <lineage>
        <taxon>Bacteria</taxon>
        <taxon>Bacillati</taxon>
        <taxon>Bacillota</taxon>
        <taxon>Clostridia</taxon>
        <taxon>Eubacteriales</taxon>
        <taxon>Peptococcaceae</taxon>
        <taxon>Desulfofarcimen</taxon>
    </lineage>
</organism>
<keyword evidence="4" id="KW-1185">Reference proteome</keyword>
<dbReference type="PANTHER" id="PTHR46112:SF2">
    <property type="entry name" value="XAA-PRO AMINOPEPTIDASE P-RELATED"/>
    <property type="match status" value="1"/>
</dbReference>
<dbReference type="Pfam" id="PF01321">
    <property type="entry name" value="Creatinase_N"/>
    <property type="match status" value="1"/>
</dbReference>
<dbReference type="STRING" id="485916.Dtox_1905"/>
<dbReference type="Proteomes" id="UP000002217">
    <property type="component" value="Chromosome"/>
</dbReference>
<dbReference type="HOGENOM" id="CLU_017266_10_0_9"/>
<dbReference type="InterPro" id="IPR029149">
    <property type="entry name" value="Creatin/AminoP/Spt16_N"/>
</dbReference>
<reference evidence="3 4" key="1">
    <citation type="journal article" date="2009" name="Stand. Genomic Sci.">
        <title>Complete genome sequence of Desulfotomaculum acetoxidans type strain (5575).</title>
        <authorList>
            <person name="Spring S."/>
            <person name="Lapidus A."/>
            <person name="Schroder M."/>
            <person name="Gleim D."/>
            <person name="Sims D."/>
            <person name="Meincke L."/>
            <person name="Glavina Del Rio T."/>
            <person name="Tice H."/>
            <person name="Copeland A."/>
            <person name="Cheng J.F."/>
            <person name="Lucas S."/>
            <person name="Chen F."/>
            <person name="Nolan M."/>
            <person name="Bruce D."/>
            <person name="Goodwin L."/>
            <person name="Pitluck S."/>
            <person name="Ivanova N."/>
            <person name="Mavromatis K."/>
            <person name="Mikhailova N."/>
            <person name="Pati A."/>
            <person name="Chen A."/>
            <person name="Palaniappan K."/>
            <person name="Land M."/>
            <person name="Hauser L."/>
            <person name="Chang Y.J."/>
            <person name="Jeffries C.D."/>
            <person name="Chain P."/>
            <person name="Saunders E."/>
            <person name="Brettin T."/>
            <person name="Detter J.C."/>
            <person name="Goker M."/>
            <person name="Bristow J."/>
            <person name="Eisen J.A."/>
            <person name="Markowitz V."/>
            <person name="Hugenholtz P."/>
            <person name="Kyrpides N.C."/>
            <person name="Klenk H.P."/>
            <person name="Han C."/>
        </authorList>
    </citation>
    <scope>NUCLEOTIDE SEQUENCE [LARGE SCALE GENOMIC DNA]</scope>
    <source>
        <strain evidence="4">ATCC 49208 / DSM 771 / VKM B-1644</strain>
    </source>
</reference>
<dbReference type="InterPro" id="IPR000994">
    <property type="entry name" value="Pept_M24"/>
</dbReference>
<dbReference type="SUPFAM" id="SSF53092">
    <property type="entry name" value="Creatinase/prolidase N-terminal domain"/>
    <property type="match status" value="1"/>
</dbReference>
<feature type="domain" description="Peptidase M24" evidence="1">
    <location>
        <begin position="146"/>
        <end position="380"/>
    </location>
</feature>
<name>C8VXU0_DESAS</name>